<dbReference type="STRING" id="146817.SAMN04488502_10952"/>
<dbReference type="CDD" id="cd00077">
    <property type="entry name" value="HDc"/>
    <property type="match status" value="1"/>
</dbReference>
<dbReference type="InterPro" id="IPR006674">
    <property type="entry name" value="HD_domain"/>
</dbReference>
<dbReference type="Proteomes" id="UP000214880">
    <property type="component" value="Unassembled WGS sequence"/>
</dbReference>
<dbReference type="AlphaFoldDB" id="A0A1G9XC14"/>
<proteinExistence type="predicted"/>
<keyword evidence="3" id="KW-1185">Reference proteome</keyword>
<reference evidence="2 3" key="1">
    <citation type="submission" date="2016-10" db="EMBL/GenBank/DDBJ databases">
        <authorList>
            <person name="de Groot N.N."/>
        </authorList>
    </citation>
    <scope>NUCLEOTIDE SEQUENCE [LARGE SCALE GENOMIC DNA]</scope>
    <source>
        <strain evidence="2 3">DSM 1736</strain>
    </source>
</reference>
<feature type="domain" description="HD/PDEase" evidence="1">
    <location>
        <begin position="21"/>
        <end position="129"/>
    </location>
</feature>
<gene>
    <name evidence="2" type="ORF">SAMN04488502_10952</name>
</gene>
<evidence type="ECO:0000259" key="1">
    <source>
        <dbReference type="SMART" id="SM00471"/>
    </source>
</evidence>
<organism evidence="2 3">
    <name type="scientific">Dendrosporobacter quercicolus</name>
    <dbReference type="NCBI Taxonomy" id="146817"/>
    <lineage>
        <taxon>Bacteria</taxon>
        <taxon>Bacillati</taxon>
        <taxon>Bacillota</taxon>
        <taxon>Negativicutes</taxon>
        <taxon>Selenomonadales</taxon>
        <taxon>Sporomusaceae</taxon>
        <taxon>Dendrosporobacter</taxon>
    </lineage>
</organism>
<dbReference type="RefSeq" id="WP_245698173.1">
    <property type="nucleotide sequence ID" value="NZ_FNHB01000009.1"/>
</dbReference>
<dbReference type="SMART" id="SM00471">
    <property type="entry name" value="HDc"/>
    <property type="match status" value="1"/>
</dbReference>
<sequence>MEAREIPAYTECLAILRRHQNNERIIAHGRKVAEVGKRLACCLNAAGMKLNIDLVVAGGLLHDIAKGQRNHAGRGEKLMKAQGFETLAAIVGSHMDMDFSAESNLDEAAIVFLADKLVQEDRLASLADRFLPALAKGSGSPEKLAAITRRQRTAEAISSRITELLGISHLEEIALQ</sequence>
<accession>A0A1G9XC14</accession>
<protein>
    <submittedName>
        <fullName evidence="2">HD superfamily phosphodieaserase, includes HD domain of RNase Y</fullName>
    </submittedName>
</protein>
<dbReference type="InterPro" id="IPR003607">
    <property type="entry name" value="HD/PDEase_dom"/>
</dbReference>
<name>A0A1G9XC14_9FIRM</name>
<dbReference type="Gene3D" id="1.10.3210.10">
    <property type="entry name" value="Hypothetical protein af1432"/>
    <property type="match status" value="1"/>
</dbReference>
<dbReference type="Pfam" id="PF01966">
    <property type="entry name" value="HD"/>
    <property type="match status" value="1"/>
</dbReference>
<evidence type="ECO:0000313" key="2">
    <source>
        <dbReference type="EMBL" id="SDM94342.1"/>
    </source>
</evidence>
<evidence type="ECO:0000313" key="3">
    <source>
        <dbReference type="Proteomes" id="UP000214880"/>
    </source>
</evidence>
<dbReference type="SUPFAM" id="SSF109604">
    <property type="entry name" value="HD-domain/PDEase-like"/>
    <property type="match status" value="1"/>
</dbReference>
<dbReference type="EMBL" id="FNHB01000009">
    <property type="protein sequence ID" value="SDM94342.1"/>
    <property type="molecule type" value="Genomic_DNA"/>
</dbReference>